<feature type="transmembrane region" description="Helical" evidence="1">
    <location>
        <begin position="88"/>
        <end position="108"/>
    </location>
</feature>
<keyword evidence="1" id="KW-0812">Transmembrane</keyword>
<keyword evidence="1" id="KW-0472">Membrane</keyword>
<sequence length="401" mass="44645">MKKSINSHKMKKKINFLIIVSVLILALLTICVEAASSSNLELSSSIETGHISEQINDNIKGEAEDSGVTLASHEETTPFPEIGQYLDIAYTVGGIGAAILILFGYFHITSKNPEYAKKAVEKLNRAKEALEESVSGEVDQEKLEARRLRLLTAVPILSITIAELLIFSGRMNAAVWVHIGIVIILSLSDIFLKDPQIHRIYQAFMLLPVLRLINLSMPIFFETTLYTFIFVYGPLAIPVGIIILHQRDSLEKIGITTKHFVPYMLISVPLGFILGLGEYLTIRAGYLIPDLGFENLLKLTIVMVFFVGLVEELIFRSLLQSRLEEALSVWEALLITSFMFGLMHSGYGTIHEILYTGFVGLIMGIAFYKTKSLPFVALLHGFVNVFLFGILPHKLSLLPGF</sequence>
<feature type="transmembrane region" description="Helical" evidence="1">
    <location>
        <begin position="204"/>
        <end position="221"/>
    </location>
</feature>
<comment type="caution">
    <text evidence="3">The sequence shown here is derived from an EMBL/GenBank/DDBJ whole genome shotgun (WGS) entry which is preliminary data.</text>
</comment>
<keyword evidence="1" id="KW-1133">Transmembrane helix</keyword>
<evidence type="ECO:0000313" key="3">
    <source>
        <dbReference type="EMBL" id="MPM37394.1"/>
    </source>
</evidence>
<accession>A0A644ZHT1</accession>
<reference evidence="3" key="1">
    <citation type="submission" date="2019-08" db="EMBL/GenBank/DDBJ databases">
        <authorList>
            <person name="Kucharzyk K."/>
            <person name="Murdoch R.W."/>
            <person name="Higgins S."/>
            <person name="Loffler F."/>
        </authorList>
    </citation>
    <scope>NUCLEOTIDE SEQUENCE</scope>
</reference>
<feature type="transmembrane region" description="Helical" evidence="1">
    <location>
        <begin position="296"/>
        <end position="315"/>
    </location>
</feature>
<feature type="transmembrane region" description="Helical" evidence="1">
    <location>
        <begin position="257"/>
        <end position="276"/>
    </location>
</feature>
<feature type="transmembrane region" description="Helical" evidence="1">
    <location>
        <begin position="173"/>
        <end position="192"/>
    </location>
</feature>
<feature type="transmembrane region" description="Helical" evidence="1">
    <location>
        <begin position="375"/>
        <end position="393"/>
    </location>
</feature>
<proteinExistence type="predicted"/>
<dbReference type="InterPro" id="IPR003675">
    <property type="entry name" value="Rce1/LyrA-like_dom"/>
</dbReference>
<organism evidence="3">
    <name type="scientific">bioreactor metagenome</name>
    <dbReference type="NCBI Taxonomy" id="1076179"/>
    <lineage>
        <taxon>unclassified sequences</taxon>
        <taxon>metagenomes</taxon>
        <taxon>ecological metagenomes</taxon>
    </lineage>
</organism>
<feature type="transmembrane region" description="Helical" evidence="1">
    <location>
        <begin position="227"/>
        <end position="245"/>
    </location>
</feature>
<protein>
    <recommendedName>
        <fullName evidence="2">CAAX prenyl protease 2/Lysostaphin resistance protein A-like domain-containing protein</fullName>
    </recommendedName>
</protein>
<feature type="transmembrane region" description="Helical" evidence="1">
    <location>
        <begin position="150"/>
        <end position="167"/>
    </location>
</feature>
<evidence type="ECO:0000259" key="2">
    <source>
        <dbReference type="Pfam" id="PF02517"/>
    </source>
</evidence>
<feature type="transmembrane region" description="Helical" evidence="1">
    <location>
        <begin position="327"/>
        <end position="347"/>
    </location>
</feature>
<dbReference type="EMBL" id="VSSQ01007927">
    <property type="protein sequence ID" value="MPM37394.1"/>
    <property type="molecule type" value="Genomic_DNA"/>
</dbReference>
<evidence type="ECO:0000256" key="1">
    <source>
        <dbReference type="SAM" id="Phobius"/>
    </source>
</evidence>
<dbReference type="GO" id="GO:0080120">
    <property type="term" value="P:CAAX-box protein maturation"/>
    <property type="evidence" value="ECO:0007669"/>
    <property type="project" value="UniProtKB-ARBA"/>
</dbReference>
<feature type="transmembrane region" description="Helical" evidence="1">
    <location>
        <begin position="353"/>
        <end position="368"/>
    </location>
</feature>
<dbReference type="GO" id="GO:0004175">
    <property type="term" value="F:endopeptidase activity"/>
    <property type="evidence" value="ECO:0007669"/>
    <property type="project" value="UniProtKB-ARBA"/>
</dbReference>
<dbReference type="AlphaFoldDB" id="A0A644ZHT1"/>
<gene>
    <name evidence="3" type="ORF">SDC9_84008</name>
</gene>
<dbReference type="Pfam" id="PF02517">
    <property type="entry name" value="Rce1-like"/>
    <property type="match status" value="1"/>
</dbReference>
<feature type="domain" description="CAAX prenyl protease 2/Lysostaphin resistance protein A-like" evidence="2">
    <location>
        <begin position="296"/>
        <end position="386"/>
    </location>
</feature>
<name>A0A644ZHT1_9ZZZZ</name>